<dbReference type="Proteomes" id="UP000023152">
    <property type="component" value="Unassembled WGS sequence"/>
</dbReference>
<comment type="caution">
    <text evidence="2">The sequence shown here is derived from an EMBL/GenBank/DDBJ whole genome shotgun (WGS) entry which is preliminary data.</text>
</comment>
<reference evidence="2 3" key="1">
    <citation type="journal article" date="2013" name="Curr. Biol.">
        <title>The Genome of the Foraminiferan Reticulomyxa filosa.</title>
        <authorList>
            <person name="Glockner G."/>
            <person name="Hulsmann N."/>
            <person name="Schleicher M."/>
            <person name="Noegel A.A."/>
            <person name="Eichinger L."/>
            <person name="Gallinger C."/>
            <person name="Pawlowski J."/>
            <person name="Sierra R."/>
            <person name="Euteneuer U."/>
            <person name="Pillet L."/>
            <person name="Moustafa A."/>
            <person name="Platzer M."/>
            <person name="Groth M."/>
            <person name="Szafranski K."/>
            <person name="Schliwa M."/>
        </authorList>
    </citation>
    <scope>NUCLEOTIDE SEQUENCE [LARGE SCALE GENOMIC DNA]</scope>
</reference>
<name>X6M8X1_RETFI</name>
<feature type="compositionally biased region" description="Basic and acidic residues" evidence="1">
    <location>
        <begin position="298"/>
        <end position="321"/>
    </location>
</feature>
<sequence length="388" mass="44292">MSSNWQPPGNVVAEGERGRKKRGFTIFFFTKKKKLNKANKQTTYKKDWWKSMERESRMRNLAGNSTDSSATNVRKETKTTSYYHHSSSTMSRTSQSDIGKTKTNERIEFARPSRNPMTTNVDIVNDQILSSSIYNRRMDEIQRKKAEDKLIAMGINPFQIKSNLRAAKIEALKTQRNGGNVLNTNNAMKYAHGVQLMTEFLNTGNLAQPQHHATTSSIRAVFDSEKIPKNGRKLFEELKTKRERKQGLNPDTCMFNTVSEFSWDDSDHRQIESDLIDFSSHPHPQLVKAQLKKHATKHDKEKEKDKDNDNDNDQHSKDLKNTKQAQDCLNPSHSLWTQSIQHDDSSSSVQQNTDQTSLSLFDAVFGDDCHSEQHTAVQAKEEGAQLSV</sequence>
<evidence type="ECO:0000313" key="3">
    <source>
        <dbReference type="Proteomes" id="UP000023152"/>
    </source>
</evidence>
<evidence type="ECO:0000313" key="2">
    <source>
        <dbReference type="EMBL" id="ETO10349.1"/>
    </source>
</evidence>
<feature type="compositionally biased region" description="Polar residues" evidence="1">
    <location>
        <begin position="62"/>
        <end position="72"/>
    </location>
</feature>
<feature type="region of interest" description="Disordered" evidence="1">
    <location>
        <begin position="62"/>
        <end position="101"/>
    </location>
</feature>
<feature type="region of interest" description="Disordered" evidence="1">
    <location>
        <begin position="277"/>
        <end position="326"/>
    </location>
</feature>
<dbReference type="AlphaFoldDB" id="X6M8X1"/>
<protein>
    <submittedName>
        <fullName evidence="2">Uncharacterized protein</fullName>
    </submittedName>
</protein>
<accession>X6M8X1</accession>
<dbReference type="EMBL" id="ASPP01023513">
    <property type="protein sequence ID" value="ETO10349.1"/>
    <property type="molecule type" value="Genomic_DNA"/>
</dbReference>
<keyword evidence="3" id="KW-1185">Reference proteome</keyword>
<gene>
    <name evidence="2" type="ORF">RFI_27028</name>
</gene>
<feature type="compositionally biased region" description="Low complexity" evidence="1">
    <location>
        <begin position="79"/>
        <end position="96"/>
    </location>
</feature>
<evidence type="ECO:0000256" key="1">
    <source>
        <dbReference type="SAM" id="MobiDB-lite"/>
    </source>
</evidence>
<proteinExistence type="predicted"/>
<organism evidence="2 3">
    <name type="scientific">Reticulomyxa filosa</name>
    <dbReference type="NCBI Taxonomy" id="46433"/>
    <lineage>
        <taxon>Eukaryota</taxon>
        <taxon>Sar</taxon>
        <taxon>Rhizaria</taxon>
        <taxon>Retaria</taxon>
        <taxon>Foraminifera</taxon>
        <taxon>Monothalamids</taxon>
        <taxon>Reticulomyxidae</taxon>
        <taxon>Reticulomyxa</taxon>
    </lineage>
</organism>